<protein>
    <submittedName>
        <fullName evidence="5">Ribose 5-phosphate isomerase B</fullName>
        <ecNumber evidence="5">5.3.1.6</ecNumber>
    </submittedName>
</protein>
<dbReference type="NCBIfam" id="TIGR00689">
    <property type="entry name" value="rpiB_lacA_lacB"/>
    <property type="match status" value="1"/>
</dbReference>
<dbReference type="Gene3D" id="3.40.1400.10">
    <property type="entry name" value="Sugar-phosphate isomerase, RpiB/LacA/LacB"/>
    <property type="match status" value="1"/>
</dbReference>
<dbReference type="InterPro" id="IPR003500">
    <property type="entry name" value="RpiB_LacA_LacB"/>
</dbReference>
<evidence type="ECO:0000256" key="1">
    <source>
        <dbReference type="ARBA" id="ARBA00008754"/>
    </source>
</evidence>
<proteinExistence type="inferred from homology"/>
<reference evidence="5" key="1">
    <citation type="journal article" date="2020" name="mSystems">
        <title>Genome- and Community-Level Interaction Insights into Carbon Utilization and Element Cycling Functions of Hydrothermarchaeota in Hydrothermal Sediment.</title>
        <authorList>
            <person name="Zhou Z."/>
            <person name="Liu Y."/>
            <person name="Xu W."/>
            <person name="Pan J."/>
            <person name="Luo Z.H."/>
            <person name="Li M."/>
        </authorList>
    </citation>
    <scope>NUCLEOTIDE SEQUENCE [LARGE SCALE GENOMIC DNA]</scope>
    <source>
        <strain evidence="5">SpSt-626</strain>
        <strain evidence="4">SpSt-695</strain>
    </source>
</reference>
<dbReference type="NCBIfam" id="NF004051">
    <property type="entry name" value="PRK05571.1"/>
    <property type="match status" value="1"/>
</dbReference>
<dbReference type="InterPro" id="IPR036569">
    <property type="entry name" value="RpiB_LacA_LacB_sf"/>
</dbReference>
<organism evidence="5">
    <name type="scientific">candidate division WOR-3 bacterium</name>
    <dbReference type="NCBI Taxonomy" id="2052148"/>
    <lineage>
        <taxon>Bacteria</taxon>
        <taxon>Bacteria division WOR-3</taxon>
    </lineage>
</organism>
<keyword evidence="2 5" id="KW-0413">Isomerase</keyword>
<dbReference type="GO" id="GO:0004751">
    <property type="term" value="F:ribose-5-phosphate isomerase activity"/>
    <property type="evidence" value="ECO:0007669"/>
    <property type="project" value="UniProtKB-EC"/>
</dbReference>
<dbReference type="SUPFAM" id="SSF89623">
    <property type="entry name" value="Ribose/Galactose isomerase RpiB/AlsB"/>
    <property type="match status" value="1"/>
</dbReference>
<evidence type="ECO:0000256" key="3">
    <source>
        <dbReference type="PIRSR" id="PIRSR005384-1"/>
    </source>
</evidence>
<dbReference type="GO" id="GO:0009052">
    <property type="term" value="P:pentose-phosphate shunt, non-oxidative branch"/>
    <property type="evidence" value="ECO:0007669"/>
    <property type="project" value="TreeGrafter"/>
</dbReference>
<dbReference type="PANTHER" id="PTHR30345:SF0">
    <property type="entry name" value="DNA DAMAGE-REPAIR_TOLERATION PROTEIN DRT102"/>
    <property type="match status" value="1"/>
</dbReference>
<dbReference type="Pfam" id="PF02502">
    <property type="entry name" value="LacAB_rpiB"/>
    <property type="match status" value="1"/>
</dbReference>
<dbReference type="EC" id="5.3.1.6" evidence="5"/>
<dbReference type="PANTHER" id="PTHR30345">
    <property type="entry name" value="RIBOSE-5-PHOSPHATE ISOMERASE B"/>
    <property type="match status" value="1"/>
</dbReference>
<dbReference type="PIRSF" id="PIRSF005384">
    <property type="entry name" value="RpiB_LacA_B"/>
    <property type="match status" value="1"/>
</dbReference>
<dbReference type="NCBIfam" id="TIGR01120">
    <property type="entry name" value="rpiB"/>
    <property type="match status" value="1"/>
</dbReference>
<evidence type="ECO:0000256" key="2">
    <source>
        <dbReference type="ARBA" id="ARBA00023235"/>
    </source>
</evidence>
<dbReference type="GO" id="GO:0019316">
    <property type="term" value="P:D-allose catabolic process"/>
    <property type="evidence" value="ECO:0007669"/>
    <property type="project" value="TreeGrafter"/>
</dbReference>
<name>A0A7V4ABH3_UNCW3</name>
<comment type="caution">
    <text evidence="5">The sequence shown here is derived from an EMBL/GenBank/DDBJ whole genome shotgun (WGS) entry which is preliminary data.</text>
</comment>
<evidence type="ECO:0000313" key="5">
    <source>
        <dbReference type="EMBL" id="HGM97603.1"/>
    </source>
</evidence>
<feature type="active site" description="Proton donor" evidence="3">
    <location>
        <position position="98"/>
    </location>
</feature>
<feature type="active site" description="Proton acceptor" evidence="3">
    <location>
        <position position="65"/>
    </location>
</feature>
<sequence length="152" mass="17248">MKIAIGSDHRGFHLKNFIKKEMEGEGIIFFDFGSGDEEICDYPDFAIKVSESVSKGESDYGILICLTGIGMSISANKVKGIRAALCKSVEDAYLARAHNDANILCIGSKEFRENPYEAIEIVKKFITTQFERGRHLRRIEKIREYENKNFSK</sequence>
<comment type="similarity">
    <text evidence="1">Belongs to the LacAB/RpiB family.</text>
</comment>
<accession>A0A7V4ABH3</accession>
<evidence type="ECO:0000313" key="4">
    <source>
        <dbReference type="EMBL" id="HGK54022.1"/>
    </source>
</evidence>
<gene>
    <name evidence="5" type="primary">rpiB</name>
    <name evidence="5" type="ORF">ENT96_00945</name>
    <name evidence="4" type="ORF">ENU72_03245</name>
</gene>
<dbReference type="InterPro" id="IPR004785">
    <property type="entry name" value="RpiB"/>
</dbReference>
<dbReference type="AlphaFoldDB" id="A0A7V4ABH3"/>
<dbReference type="EMBL" id="DTDP01000148">
    <property type="protein sequence ID" value="HGK54022.1"/>
    <property type="molecule type" value="Genomic_DNA"/>
</dbReference>
<dbReference type="EMBL" id="DTAR01000083">
    <property type="protein sequence ID" value="HGM97603.1"/>
    <property type="molecule type" value="Genomic_DNA"/>
</dbReference>